<dbReference type="Pfam" id="PF06841">
    <property type="entry name" value="Phage_T4_gp19"/>
    <property type="match status" value="1"/>
</dbReference>
<dbReference type="EMBL" id="FOQT01000001">
    <property type="protein sequence ID" value="SFH76655.1"/>
    <property type="molecule type" value="Genomic_DNA"/>
</dbReference>
<dbReference type="InterPro" id="IPR011747">
    <property type="entry name" value="CHP02241"/>
</dbReference>
<dbReference type="GO" id="GO:0005198">
    <property type="term" value="F:structural molecule activity"/>
    <property type="evidence" value="ECO:0007669"/>
    <property type="project" value="InterPro"/>
</dbReference>
<dbReference type="STRING" id="1125876.SAMN05443292_0008"/>
<evidence type="ECO:0000313" key="1">
    <source>
        <dbReference type="EMBL" id="SFH76655.1"/>
    </source>
</evidence>
<proteinExistence type="predicted"/>
<dbReference type="PANTHER" id="PTHR38009">
    <property type="entry name" value="CONSERVED HYPOTHETICAL PHAGE TAIL PROTEIN"/>
    <property type="match status" value="1"/>
</dbReference>
<dbReference type="Proteomes" id="UP000198931">
    <property type="component" value="Unassembled WGS sequence"/>
</dbReference>
<dbReference type="PANTHER" id="PTHR38009:SF1">
    <property type="entry name" value="CONSERVED HYPOTHETICAL PHAGE TAIL PROTEIN"/>
    <property type="match status" value="1"/>
</dbReference>
<reference evidence="1 2" key="1">
    <citation type="submission" date="2016-10" db="EMBL/GenBank/DDBJ databases">
        <authorList>
            <person name="de Groot N.N."/>
        </authorList>
    </citation>
    <scope>NUCLEOTIDE SEQUENCE [LARGE SCALE GENOMIC DNA]</scope>
    <source>
        <strain evidence="1 2">DSM 26000</strain>
    </source>
</reference>
<keyword evidence="2" id="KW-1185">Reference proteome</keyword>
<dbReference type="OrthoDB" id="73314at2"/>
<evidence type="ECO:0000313" key="2">
    <source>
        <dbReference type="Proteomes" id="UP000198931"/>
    </source>
</evidence>
<sequence>MADNASGIDNTQSSFLHFYFKVDFGNGMGTASFQEVSGLEKEPQIIKYRHGDAAESSSVKMPTVVKYGNITLKKGIIKKNQSVLTWFSMMKMNTIKRSTVIISLVDVYDKVQMTWTLKNAFPVKIVSTDLKSNAKEMAIENIELAYESFTMQNI</sequence>
<protein>
    <submittedName>
        <fullName evidence="1">Conserved hypothetical phage tail region protein</fullName>
    </submittedName>
</protein>
<accession>A0A1I3CQ52</accession>
<name>A0A1I3CQ52_9FLAO</name>
<organism evidence="1 2">
    <name type="scientific">Halpernia frigidisoli</name>
    <dbReference type="NCBI Taxonomy" id="1125876"/>
    <lineage>
        <taxon>Bacteria</taxon>
        <taxon>Pseudomonadati</taxon>
        <taxon>Bacteroidota</taxon>
        <taxon>Flavobacteriia</taxon>
        <taxon>Flavobacteriales</taxon>
        <taxon>Weeksellaceae</taxon>
        <taxon>Chryseobacterium group</taxon>
        <taxon>Halpernia</taxon>
    </lineage>
</organism>
<dbReference type="AlphaFoldDB" id="A0A1I3CQ52"/>
<dbReference type="RefSeq" id="WP_090078141.1">
    <property type="nucleotide sequence ID" value="NZ_FOQT01000001.1"/>
</dbReference>
<dbReference type="NCBIfam" id="TIGR02241">
    <property type="entry name" value="conserved hypothetical phage tail region protein"/>
    <property type="match status" value="1"/>
</dbReference>
<dbReference type="InterPro" id="IPR010667">
    <property type="entry name" value="Phage_T4_Gp19"/>
</dbReference>
<gene>
    <name evidence="1" type="ORF">SAMN05443292_0008</name>
</gene>